<accession>A0ACB9ELB5</accession>
<organism evidence="1 2">
    <name type="scientific">Arctium lappa</name>
    <name type="common">Greater burdock</name>
    <name type="synonym">Lappa major</name>
    <dbReference type="NCBI Taxonomy" id="4217"/>
    <lineage>
        <taxon>Eukaryota</taxon>
        <taxon>Viridiplantae</taxon>
        <taxon>Streptophyta</taxon>
        <taxon>Embryophyta</taxon>
        <taxon>Tracheophyta</taxon>
        <taxon>Spermatophyta</taxon>
        <taxon>Magnoliopsida</taxon>
        <taxon>eudicotyledons</taxon>
        <taxon>Gunneridae</taxon>
        <taxon>Pentapetalae</taxon>
        <taxon>asterids</taxon>
        <taxon>campanulids</taxon>
        <taxon>Asterales</taxon>
        <taxon>Asteraceae</taxon>
        <taxon>Carduoideae</taxon>
        <taxon>Cardueae</taxon>
        <taxon>Arctiinae</taxon>
        <taxon>Arctium</taxon>
    </lineage>
</organism>
<name>A0ACB9ELB5_ARCLA</name>
<proteinExistence type="predicted"/>
<gene>
    <name evidence="1" type="ORF">L6452_07581</name>
</gene>
<evidence type="ECO:0000313" key="2">
    <source>
        <dbReference type="Proteomes" id="UP001055879"/>
    </source>
</evidence>
<reference evidence="1 2" key="2">
    <citation type="journal article" date="2022" name="Mol. Ecol. Resour.">
        <title>The genomes of chicory, endive, great burdock and yacon provide insights into Asteraceae paleo-polyploidization history and plant inulin production.</title>
        <authorList>
            <person name="Fan W."/>
            <person name="Wang S."/>
            <person name="Wang H."/>
            <person name="Wang A."/>
            <person name="Jiang F."/>
            <person name="Liu H."/>
            <person name="Zhao H."/>
            <person name="Xu D."/>
            <person name="Zhang Y."/>
        </authorList>
    </citation>
    <scope>NUCLEOTIDE SEQUENCE [LARGE SCALE GENOMIC DNA]</scope>
    <source>
        <strain evidence="2">cv. Niubang</strain>
    </source>
</reference>
<keyword evidence="2" id="KW-1185">Reference proteome</keyword>
<evidence type="ECO:0000313" key="1">
    <source>
        <dbReference type="EMBL" id="KAI3759632.1"/>
    </source>
</evidence>
<reference evidence="2" key="1">
    <citation type="journal article" date="2022" name="Mol. Ecol. Resour.">
        <title>The genomes of chicory, endive, great burdock and yacon provide insights into Asteraceae palaeo-polyploidization history and plant inulin production.</title>
        <authorList>
            <person name="Fan W."/>
            <person name="Wang S."/>
            <person name="Wang H."/>
            <person name="Wang A."/>
            <person name="Jiang F."/>
            <person name="Liu H."/>
            <person name="Zhao H."/>
            <person name="Xu D."/>
            <person name="Zhang Y."/>
        </authorList>
    </citation>
    <scope>NUCLEOTIDE SEQUENCE [LARGE SCALE GENOMIC DNA]</scope>
    <source>
        <strain evidence="2">cv. Niubang</strain>
    </source>
</reference>
<protein>
    <submittedName>
        <fullName evidence="1">Uncharacterized protein</fullName>
    </submittedName>
</protein>
<dbReference type="Proteomes" id="UP001055879">
    <property type="component" value="Linkage Group LG02"/>
</dbReference>
<dbReference type="EMBL" id="CM042048">
    <property type="protein sequence ID" value="KAI3759632.1"/>
    <property type="molecule type" value="Genomic_DNA"/>
</dbReference>
<sequence>MNLKLWLAYVGPMVSLPPVGSLVVYFPQGHDEQGIVEEQYLAKKYFNGFEVVHVGGVEKGNTGVMMVAQLQSSSGAEGRGRSVLQRSKRRGEAKR</sequence>
<comment type="caution">
    <text evidence="1">The sequence shown here is derived from an EMBL/GenBank/DDBJ whole genome shotgun (WGS) entry which is preliminary data.</text>
</comment>